<sequence>MANEAVLRDRFSAPINMSCFDNLAMEKGTIVVLSGPRGVKASLADGDVFAGILHREKIANDGRTQCAVFVDGIFDCRVESGAATIPAGTQVGLSGPNSLKVFTPGDSEDGTVVGRLLEEVNGVGTIQTTQVIVGRGP</sequence>
<comment type="caution">
    <text evidence="1">The sequence shown here is derived from an EMBL/GenBank/DDBJ whole genome shotgun (WGS) entry which is preliminary data.</text>
</comment>
<accession>A0A0F9FRD3</accession>
<gene>
    <name evidence="1" type="ORF">LCGC14_2000000</name>
</gene>
<proteinExistence type="predicted"/>
<dbReference type="AlphaFoldDB" id="A0A0F9FRD3"/>
<reference evidence="1" key="1">
    <citation type="journal article" date="2015" name="Nature">
        <title>Complex archaea that bridge the gap between prokaryotes and eukaryotes.</title>
        <authorList>
            <person name="Spang A."/>
            <person name="Saw J.H."/>
            <person name="Jorgensen S.L."/>
            <person name="Zaremba-Niedzwiedzka K."/>
            <person name="Martijn J."/>
            <person name="Lind A.E."/>
            <person name="van Eijk R."/>
            <person name="Schleper C."/>
            <person name="Guy L."/>
            <person name="Ettema T.J."/>
        </authorList>
    </citation>
    <scope>NUCLEOTIDE SEQUENCE</scope>
</reference>
<dbReference type="EMBL" id="LAZR01022713">
    <property type="protein sequence ID" value="KKL80916.1"/>
    <property type="molecule type" value="Genomic_DNA"/>
</dbReference>
<name>A0A0F9FRD3_9ZZZZ</name>
<evidence type="ECO:0000313" key="1">
    <source>
        <dbReference type="EMBL" id="KKL80916.1"/>
    </source>
</evidence>
<protein>
    <submittedName>
        <fullName evidence="1">Uncharacterized protein</fullName>
    </submittedName>
</protein>
<organism evidence="1">
    <name type="scientific">marine sediment metagenome</name>
    <dbReference type="NCBI Taxonomy" id="412755"/>
    <lineage>
        <taxon>unclassified sequences</taxon>
        <taxon>metagenomes</taxon>
        <taxon>ecological metagenomes</taxon>
    </lineage>
</organism>